<dbReference type="PROSITE" id="PS52004">
    <property type="entry name" value="KS3_2"/>
    <property type="match status" value="1"/>
</dbReference>
<feature type="active site" description="Proton donor; for dehydratase activity" evidence="7">
    <location>
        <position position="1260"/>
    </location>
</feature>
<dbReference type="InterPro" id="IPR006162">
    <property type="entry name" value="Ppantetheine_attach_site"/>
</dbReference>
<dbReference type="SMART" id="SM00825">
    <property type="entry name" value="PKS_KS"/>
    <property type="match status" value="1"/>
</dbReference>
<evidence type="ECO:0000259" key="9">
    <source>
        <dbReference type="PROSITE" id="PS52004"/>
    </source>
</evidence>
<feature type="compositionally biased region" description="Basic and acidic residues" evidence="8">
    <location>
        <begin position="2543"/>
        <end position="2559"/>
    </location>
</feature>
<dbReference type="PANTHER" id="PTHR43775:SF20">
    <property type="entry name" value="HYBRID PKS-NRPS SYNTHETASE APDA"/>
    <property type="match status" value="1"/>
</dbReference>
<dbReference type="SMART" id="SM00823">
    <property type="entry name" value="PKS_PP"/>
    <property type="match status" value="1"/>
</dbReference>
<dbReference type="PANTHER" id="PTHR43775">
    <property type="entry name" value="FATTY ACID SYNTHASE"/>
    <property type="match status" value="1"/>
</dbReference>
<dbReference type="InterPro" id="IPR049551">
    <property type="entry name" value="PKS_DH_C"/>
</dbReference>
<feature type="compositionally biased region" description="Acidic residues" evidence="8">
    <location>
        <begin position="1174"/>
        <end position="1185"/>
    </location>
</feature>
<dbReference type="GeneID" id="87886345"/>
<dbReference type="Pfam" id="PF00698">
    <property type="entry name" value="Acyl_transf_1"/>
    <property type="match status" value="1"/>
</dbReference>
<proteinExistence type="predicted"/>
<dbReference type="CDD" id="cd02440">
    <property type="entry name" value="AdoMet_MTases"/>
    <property type="match status" value="1"/>
</dbReference>
<organism evidence="11 12">
    <name type="scientific">Chaetomium strumarium</name>
    <dbReference type="NCBI Taxonomy" id="1170767"/>
    <lineage>
        <taxon>Eukaryota</taxon>
        <taxon>Fungi</taxon>
        <taxon>Dikarya</taxon>
        <taxon>Ascomycota</taxon>
        <taxon>Pezizomycotina</taxon>
        <taxon>Sordariomycetes</taxon>
        <taxon>Sordariomycetidae</taxon>
        <taxon>Sordariales</taxon>
        <taxon>Chaetomiaceae</taxon>
        <taxon>Chaetomium</taxon>
    </lineage>
</organism>
<dbReference type="SUPFAM" id="SSF51735">
    <property type="entry name" value="NAD(P)-binding Rossmann-fold domains"/>
    <property type="match status" value="1"/>
</dbReference>
<evidence type="ECO:0000256" key="1">
    <source>
        <dbReference type="ARBA" id="ARBA00022450"/>
    </source>
</evidence>
<feature type="region of interest" description="N-terminal hotdog fold" evidence="7">
    <location>
        <begin position="1015"/>
        <end position="1171"/>
    </location>
</feature>
<dbReference type="InterPro" id="IPR042104">
    <property type="entry name" value="PKS_dehydratase_sf"/>
</dbReference>
<dbReference type="Pfam" id="PF08242">
    <property type="entry name" value="Methyltransf_12"/>
    <property type="match status" value="1"/>
</dbReference>
<dbReference type="InterPro" id="IPR057326">
    <property type="entry name" value="KR_dom"/>
</dbReference>
<dbReference type="SUPFAM" id="SSF55048">
    <property type="entry name" value="Probable ACP-binding domain of malonyl-CoA ACP transacylase"/>
    <property type="match status" value="1"/>
</dbReference>
<dbReference type="InterPro" id="IPR029063">
    <property type="entry name" value="SAM-dependent_MTases_sf"/>
</dbReference>
<dbReference type="InterPro" id="IPR016036">
    <property type="entry name" value="Malonyl_transacylase_ACP-bd"/>
</dbReference>
<dbReference type="SMART" id="SM00826">
    <property type="entry name" value="PKS_DH"/>
    <property type="match status" value="1"/>
</dbReference>
<evidence type="ECO:0000256" key="5">
    <source>
        <dbReference type="ARBA" id="ARBA00023002"/>
    </source>
</evidence>
<dbReference type="InterPro" id="IPR020841">
    <property type="entry name" value="PKS_Beta-ketoAc_synthase_dom"/>
</dbReference>
<keyword evidence="12" id="KW-1185">Reference proteome</keyword>
<feature type="domain" description="PKS/mFAS DH" evidence="10">
    <location>
        <begin position="1015"/>
        <end position="1358"/>
    </location>
</feature>
<dbReference type="PROSITE" id="PS00606">
    <property type="entry name" value="KS3_1"/>
    <property type="match status" value="1"/>
</dbReference>
<evidence type="ECO:0000259" key="10">
    <source>
        <dbReference type="PROSITE" id="PS52019"/>
    </source>
</evidence>
<dbReference type="GO" id="GO:0016491">
    <property type="term" value="F:oxidoreductase activity"/>
    <property type="evidence" value="ECO:0007669"/>
    <property type="project" value="UniProtKB-KW"/>
</dbReference>
<comment type="caution">
    <text evidence="11">The sequence shown here is derived from an EMBL/GenBank/DDBJ whole genome shotgun (WGS) entry which is preliminary data.</text>
</comment>
<dbReference type="Pfam" id="PF14765">
    <property type="entry name" value="PS-DH"/>
    <property type="match status" value="1"/>
</dbReference>
<feature type="region of interest" description="Disordered" evidence="8">
    <location>
        <begin position="441"/>
        <end position="482"/>
    </location>
</feature>
<dbReference type="InterPro" id="IPR013968">
    <property type="entry name" value="PKS_KR"/>
</dbReference>
<evidence type="ECO:0000256" key="2">
    <source>
        <dbReference type="ARBA" id="ARBA00022553"/>
    </source>
</evidence>
<dbReference type="InterPro" id="IPR014030">
    <property type="entry name" value="Ketoacyl_synth_N"/>
</dbReference>
<evidence type="ECO:0000256" key="8">
    <source>
        <dbReference type="SAM" id="MobiDB-lite"/>
    </source>
</evidence>
<feature type="compositionally biased region" description="Low complexity" evidence="8">
    <location>
        <begin position="458"/>
        <end position="472"/>
    </location>
</feature>
<keyword evidence="4" id="KW-0808">Transferase</keyword>
<dbReference type="SMART" id="SM00827">
    <property type="entry name" value="PKS_AT"/>
    <property type="match status" value="1"/>
</dbReference>
<dbReference type="InterPro" id="IPR001227">
    <property type="entry name" value="Ac_transferase_dom_sf"/>
</dbReference>
<dbReference type="GO" id="GO:0044550">
    <property type="term" value="P:secondary metabolite biosynthetic process"/>
    <property type="evidence" value="ECO:0007669"/>
    <property type="project" value="TreeGrafter"/>
</dbReference>
<dbReference type="Pfam" id="PF00109">
    <property type="entry name" value="ketoacyl-synt"/>
    <property type="match status" value="1"/>
</dbReference>
<dbReference type="InterPro" id="IPR036736">
    <property type="entry name" value="ACP-like_sf"/>
</dbReference>
<dbReference type="Gene3D" id="3.40.366.10">
    <property type="entry name" value="Malonyl-Coenzyme A Acyl Carrier Protein, domain 2"/>
    <property type="match status" value="1"/>
</dbReference>
<keyword evidence="5" id="KW-0560">Oxidoreductase</keyword>
<dbReference type="CDD" id="cd00833">
    <property type="entry name" value="PKS"/>
    <property type="match status" value="1"/>
</dbReference>
<keyword evidence="2" id="KW-0597">Phosphoprotein</keyword>
<dbReference type="Gene3D" id="1.10.1200.10">
    <property type="entry name" value="ACP-like"/>
    <property type="match status" value="1"/>
</dbReference>
<dbReference type="InterPro" id="IPR016039">
    <property type="entry name" value="Thiolase-like"/>
</dbReference>
<dbReference type="Pfam" id="PF02801">
    <property type="entry name" value="Ketoacyl-synt_C"/>
    <property type="match status" value="1"/>
</dbReference>
<evidence type="ECO:0000256" key="7">
    <source>
        <dbReference type="PROSITE-ProRule" id="PRU01363"/>
    </source>
</evidence>
<dbReference type="Gene3D" id="3.40.50.720">
    <property type="entry name" value="NAD(P)-binding Rossmann-like Domain"/>
    <property type="match status" value="1"/>
</dbReference>
<accession>A0AAJ0GPM0</accession>
<dbReference type="EMBL" id="JAUDZG010000006">
    <property type="protein sequence ID" value="KAK3303804.1"/>
    <property type="molecule type" value="Genomic_DNA"/>
</dbReference>
<feature type="active site" description="Proton acceptor; for dehydratase activity" evidence="7">
    <location>
        <position position="1055"/>
    </location>
</feature>
<feature type="region of interest" description="Disordered" evidence="8">
    <location>
        <begin position="1170"/>
        <end position="1200"/>
    </location>
</feature>
<dbReference type="InterPro" id="IPR014043">
    <property type="entry name" value="Acyl_transferase_dom"/>
</dbReference>
<evidence type="ECO:0000256" key="6">
    <source>
        <dbReference type="ARBA" id="ARBA00023268"/>
    </source>
</evidence>
<keyword evidence="3" id="KW-0489">Methyltransferase</keyword>
<evidence type="ECO:0000256" key="3">
    <source>
        <dbReference type="ARBA" id="ARBA00022603"/>
    </source>
</evidence>
<dbReference type="Pfam" id="PF00550">
    <property type="entry name" value="PP-binding"/>
    <property type="match status" value="1"/>
</dbReference>
<dbReference type="GO" id="GO:0004315">
    <property type="term" value="F:3-oxoacyl-[acyl-carrier-protein] synthase activity"/>
    <property type="evidence" value="ECO:0007669"/>
    <property type="project" value="InterPro"/>
</dbReference>
<keyword evidence="6" id="KW-0511">Multifunctional enzyme</keyword>
<dbReference type="InterPro" id="IPR014031">
    <property type="entry name" value="Ketoacyl_synth_C"/>
</dbReference>
<dbReference type="FunFam" id="3.40.47.10:FF:000019">
    <property type="entry name" value="Polyketide synthase type I"/>
    <property type="match status" value="1"/>
</dbReference>
<dbReference type="InterPro" id="IPR009081">
    <property type="entry name" value="PP-bd_ACP"/>
</dbReference>
<dbReference type="SMART" id="SM00822">
    <property type="entry name" value="PKS_KR"/>
    <property type="match status" value="1"/>
</dbReference>
<dbReference type="InterPro" id="IPR050091">
    <property type="entry name" value="PKS_NRPS_Biosynth_Enz"/>
</dbReference>
<dbReference type="SUPFAM" id="SSF52151">
    <property type="entry name" value="FabD/lysophospholipase-like"/>
    <property type="match status" value="1"/>
</dbReference>
<dbReference type="InterPro" id="IPR036291">
    <property type="entry name" value="NAD(P)-bd_dom_sf"/>
</dbReference>
<dbReference type="GO" id="GO:0004312">
    <property type="term" value="F:fatty acid synthase activity"/>
    <property type="evidence" value="ECO:0007669"/>
    <property type="project" value="TreeGrafter"/>
</dbReference>
<feature type="region of interest" description="C-terminal hotdog fold" evidence="7">
    <location>
        <begin position="1199"/>
        <end position="1358"/>
    </location>
</feature>
<dbReference type="GO" id="GO:0006633">
    <property type="term" value="P:fatty acid biosynthetic process"/>
    <property type="evidence" value="ECO:0007669"/>
    <property type="project" value="InterPro"/>
</dbReference>
<dbReference type="Pfam" id="PF08659">
    <property type="entry name" value="KR"/>
    <property type="match status" value="1"/>
</dbReference>
<dbReference type="InterPro" id="IPR018201">
    <property type="entry name" value="Ketoacyl_synth_AS"/>
</dbReference>
<dbReference type="GO" id="GO:0031177">
    <property type="term" value="F:phosphopantetheine binding"/>
    <property type="evidence" value="ECO:0007669"/>
    <property type="project" value="InterPro"/>
</dbReference>
<dbReference type="InterPro" id="IPR049900">
    <property type="entry name" value="PKS_mFAS_DH"/>
</dbReference>
<dbReference type="Pfam" id="PF21089">
    <property type="entry name" value="PKS_DH_N"/>
    <property type="match status" value="1"/>
</dbReference>
<gene>
    <name evidence="11" type="ORF">B0T15DRAFT_504957</name>
</gene>
<reference evidence="11" key="2">
    <citation type="submission" date="2023-06" db="EMBL/GenBank/DDBJ databases">
        <authorList>
            <consortium name="Lawrence Berkeley National Laboratory"/>
            <person name="Mondo S.J."/>
            <person name="Hensen N."/>
            <person name="Bonometti L."/>
            <person name="Westerberg I."/>
            <person name="Brannstrom I.O."/>
            <person name="Guillou S."/>
            <person name="Cros-Aarteil S."/>
            <person name="Calhoun S."/>
            <person name="Haridas S."/>
            <person name="Kuo A."/>
            <person name="Pangilinan J."/>
            <person name="Riley R."/>
            <person name="Labutti K."/>
            <person name="Andreopoulos B."/>
            <person name="Lipzen A."/>
            <person name="Chen C."/>
            <person name="Yanf M."/>
            <person name="Daum C."/>
            <person name="Ng V."/>
            <person name="Clum A."/>
            <person name="Steindorff A."/>
            <person name="Ohm R."/>
            <person name="Martin F."/>
            <person name="Silar P."/>
            <person name="Natvig D."/>
            <person name="Lalanne C."/>
            <person name="Gautier V."/>
            <person name="Ament-Velasquez S.L."/>
            <person name="Kruys A."/>
            <person name="Hutchinson M.I."/>
            <person name="Powell A.J."/>
            <person name="Barry K."/>
            <person name="Miller A.N."/>
            <person name="Grigoriev I.V."/>
            <person name="Debuchy R."/>
            <person name="Gladieux P."/>
            <person name="Thoren M.H."/>
            <person name="Johannesson H."/>
        </authorList>
    </citation>
    <scope>NUCLEOTIDE SEQUENCE</scope>
    <source>
        <strain evidence="11">CBS 333.67</strain>
    </source>
</reference>
<sequence>MFASKQPIAIVGSSCRLPGGATSPSRLWELLETPRDVVQEIPASRFNTEAFYHADSQHHGSTNVKHAYLLDEDPRGFDRDFFSINPKEAEAMDPQQRLLLETVYEGLESAGYSMQQLRGSSTAVFVGCMFYDNQYTAIRGIDSLPQYHATGTGSSILSNRVSYFYDWRGPSVTLDTACSSSLVALHQAVSALRNGEASMAVAAGSNLILGPEPFISESKLNMLSPNGRSFMWDSQADGYTRGEGFGVVFLKTLSQAIADGDHIECVIRETGVNSDGKTPGITMPSSESQARLIRDTYARCGLDLSRESDRPQYFEAHGTGTPAGDPIEARAIQSVFFPNDGGDTEHRGELVVGSIKTIIGHTEGTAGIAGVLKASLALQHGRIPANLHFQKLNPKIQPYYTNLRIPTETEPWPSVPQGSVRRVSVNSFGFGGTNAHAILESYEGGGSGTGADGSKTPDSGFDSASSTSSQAGDGEGDGDHEPIKVNKKAQEEAALVGPFVLSAHSSVALAANASALASHLRGPHSDNIDLTALAYTLFRRTPFAFRAAFSACSTAAQLASKLEEAAKSLERRPGVKSVFPEALPPRILGVFTGQGAQWATMGRELYHGVSASGPFRAAIDAMQRSLDTLPAAEDRPTWRLADQLLAEGGTSRVAEAAVSQPLCTALQIALVDTLRAAGIEFAAVVGHSSGEIAAAYTAGYLDAGDAIRVAYYRGLHAHRAQGPGAKRGKMMAVGMGWEQATAFCAEFEGAPLVVAASNSPTSCTLAGDADAVDAAFARLQQEGTFARVLQVDTAYHSHHMKPCAGPYLASLRECGVKLRRRDQQQQQCRWYSSVWDNDDHIHTADDGGRLLEGQYWVDNLTRPVKFSQALARALDQDHVFDLALEVGPHPALKGPASETIKTSAAGLVSLPYASALKRGQNAVESLTEALGTVWTLFPSPPTGRPIVTFDGVRRAFLQQQDETAADSNNMEIEQHPIRVLKGLPPYSWNHATPIWKESRTSRLFRVGSRRGHGRHELLGHPVVYGGGGGGARDNKREVHWKQVLRLQELPWLAGHVIQGEVLFPASGYLSMAYEAALQLVVLDDDEKKQKQKPVRLVELHDVDIVRAMRLEQDSGLEVVLTVRVTSQSDDCITAQVACYSGPVDAPLPLDAPQTALSAHFTGGVRLWLGRSESESDQEEDKENEVEVLPRRTAGESAGPLPMDALDMEQLYSSLAEVGLQYADPFKAKAMLRRLHRATVTLSSPPGSSALHACMHPAPVDTAAQGLLAAFSFPGDDRLSTLYLPTRVDSVRIVPPKPNSRTENENLSQQEQLTADATVTSTAGSTIVGDIDVFNAATDEVKVQIRGICLTAVGQQQRDAWLYAGTKWVRDADSGIEPERAATLSEELNVQYEVLSRASYFYLRQLRTLLPQEMLIMSKSYKRNVAWALEHLLPQIEAGAHSGLPGFKPEWKEDTAEIIQALREESISSQKSDEERYHCEMHWDFLRSVGDKLISVVRSMTPWVRIWTPHQLEWVYADGIGYSAANRDAATLIAQLAHRYPRLNIVDVGAGTGGTSGAVLKALQEQQLQYASYHYTDISPDVLDRARVLHGHHKNVTFRKLDIDKDPAGQGFPDASFDLVIASKILHKLPSLADALRRCRQLLRPGGQLILLEPTDDFLMSQIVKLALPDFFVGLDDGRVNGPTVDLERWDQLLRETGFAGVDRTSTRTVSYCSVMVAHAVDDTVRLLREPLAAAPEALAPALGDVDVFIVVAGGGGAGGNDTITSHLASQCQNLLQATSSKTVTIVPGLDAVGTAAQYNITPGSAVLCLAELEHPVFQEEGDMAQRFRGLQELMAAAGSVLWVTTGARSGRDPCANMVVGMGSTLRAERGPSLRLQFLDVDKPSALLLESSESSKNGGPALLARLLLRLAIFDPTTSGEDVLWTQEPELALGEDGALYIPRVLALDAPNRRNAARRRRVTQQVVLPSSRSSGAPAVVLERGLGQEASGSWELKTAEPLGSSPSDEGKGVVRVQVTASSLQRFTCSDGGSSPLHVCIGRDVASGEKVVALSGVNGSLVSIAQEHHVLRRWPRSDKDNNNNNNDDDDLAWLQTFLARACASRLLLGVQGPAAWIHGAPAQLGKALDVVAREKGIAIFQTTSSTAGAAAGGVKTTFVHPYAREDDVLNLPLPEGLRTFVNLNLTTTSQSESGAAVKAVCSARSIEIKQVGWADLTAGFEVSELDHLAKNHDDVVMDRHSGGIATLEQASAGLLQVPVEQQLSPTAVVDWCAAETVTADVPPLEHGGLFAPDKTYLLCGMTGDMGISVCLWMVEHGARHVVLMSRNPNISSRILDHMAAKFGADVRPMAVDITNLASLRAAVTAIKADMPPTIGGVMNGAMILRDRLFQNMPWDDFAAVLAPKVAGSRNLDAVLREHEEKKEEGQPPLDFFICLSSITSIAGNVGQSAYAAANQYMTGLVRQRRRRGLAASVLHIAILTGFGYIHRSDAAHAETMNRALRTRYHNQAEPDLHAMLAEAIVSGRVSGRDGDSDSDSELITGLRTVFEGGEKPQDPRLARYLRDDDGGDDDSAERGGAATLSVQAQLAEVGADDDAGQQRAVLEKAFAIALGKLLEMDPDTIDPARPVASLGVDSLVAIRIREWMLREMGVDLSVIKVMSDTYPMSRMCDDVLVSWRQQQKKKEN</sequence>
<feature type="domain" description="Ketosynthase family 3 (KS3)" evidence="9">
    <location>
        <begin position="5"/>
        <end position="441"/>
    </location>
</feature>
<dbReference type="InterPro" id="IPR032821">
    <property type="entry name" value="PKS_assoc"/>
</dbReference>
<evidence type="ECO:0000256" key="4">
    <source>
        <dbReference type="ARBA" id="ARBA00022679"/>
    </source>
</evidence>
<evidence type="ECO:0000313" key="11">
    <source>
        <dbReference type="EMBL" id="KAK3303804.1"/>
    </source>
</evidence>
<dbReference type="GO" id="GO:0032259">
    <property type="term" value="P:methylation"/>
    <property type="evidence" value="ECO:0007669"/>
    <property type="project" value="UniProtKB-KW"/>
</dbReference>
<dbReference type="Proteomes" id="UP001273166">
    <property type="component" value="Unassembled WGS sequence"/>
</dbReference>
<dbReference type="PROSITE" id="PS00012">
    <property type="entry name" value="PHOSPHOPANTETHEINE"/>
    <property type="match status" value="1"/>
</dbReference>
<dbReference type="Gene3D" id="3.10.129.110">
    <property type="entry name" value="Polyketide synthase dehydratase"/>
    <property type="match status" value="1"/>
</dbReference>
<dbReference type="Gene3D" id="3.40.50.150">
    <property type="entry name" value="Vaccinia Virus protein VP39"/>
    <property type="match status" value="1"/>
</dbReference>
<dbReference type="SUPFAM" id="SSF53335">
    <property type="entry name" value="S-adenosyl-L-methionine-dependent methyltransferases"/>
    <property type="match status" value="1"/>
</dbReference>
<protein>
    <submittedName>
        <fullName evidence="11">Uncharacterized protein</fullName>
    </submittedName>
</protein>
<dbReference type="InterPro" id="IPR049552">
    <property type="entry name" value="PKS_DH_N"/>
</dbReference>
<dbReference type="GO" id="GO:0008168">
    <property type="term" value="F:methyltransferase activity"/>
    <property type="evidence" value="ECO:0007669"/>
    <property type="project" value="UniProtKB-KW"/>
</dbReference>
<dbReference type="InterPro" id="IPR013217">
    <property type="entry name" value="Methyltransf_12"/>
</dbReference>
<dbReference type="PROSITE" id="PS52019">
    <property type="entry name" value="PKS_MFAS_DH"/>
    <property type="match status" value="1"/>
</dbReference>
<evidence type="ECO:0000313" key="12">
    <source>
        <dbReference type="Proteomes" id="UP001273166"/>
    </source>
</evidence>
<dbReference type="Gene3D" id="3.40.47.10">
    <property type="match status" value="1"/>
</dbReference>
<dbReference type="InterPro" id="IPR016035">
    <property type="entry name" value="Acyl_Trfase/lysoPLipase"/>
</dbReference>
<keyword evidence="1" id="KW-0596">Phosphopantetheine</keyword>
<dbReference type="InterPro" id="IPR020807">
    <property type="entry name" value="PKS_DH"/>
</dbReference>
<feature type="region of interest" description="Disordered" evidence="8">
    <location>
        <begin position="2542"/>
        <end position="2570"/>
    </location>
</feature>
<dbReference type="RefSeq" id="XP_062719584.1">
    <property type="nucleotide sequence ID" value="XM_062867516.1"/>
</dbReference>
<dbReference type="SUPFAM" id="SSF53901">
    <property type="entry name" value="Thiolase-like"/>
    <property type="match status" value="1"/>
</dbReference>
<name>A0AAJ0GPM0_9PEZI</name>
<dbReference type="Pfam" id="PF16197">
    <property type="entry name" value="KAsynt_C_assoc"/>
    <property type="match status" value="1"/>
</dbReference>
<reference evidence="11" key="1">
    <citation type="journal article" date="2023" name="Mol. Phylogenet. Evol.">
        <title>Genome-scale phylogeny and comparative genomics of the fungal order Sordariales.</title>
        <authorList>
            <person name="Hensen N."/>
            <person name="Bonometti L."/>
            <person name="Westerberg I."/>
            <person name="Brannstrom I.O."/>
            <person name="Guillou S."/>
            <person name="Cros-Aarteil S."/>
            <person name="Calhoun S."/>
            <person name="Haridas S."/>
            <person name="Kuo A."/>
            <person name="Mondo S."/>
            <person name="Pangilinan J."/>
            <person name="Riley R."/>
            <person name="LaButti K."/>
            <person name="Andreopoulos B."/>
            <person name="Lipzen A."/>
            <person name="Chen C."/>
            <person name="Yan M."/>
            <person name="Daum C."/>
            <person name="Ng V."/>
            <person name="Clum A."/>
            <person name="Steindorff A."/>
            <person name="Ohm R.A."/>
            <person name="Martin F."/>
            <person name="Silar P."/>
            <person name="Natvig D.O."/>
            <person name="Lalanne C."/>
            <person name="Gautier V."/>
            <person name="Ament-Velasquez S.L."/>
            <person name="Kruys A."/>
            <person name="Hutchinson M.I."/>
            <person name="Powell A.J."/>
            <person name="Barry K."/>
            <person name="Miller A.N."/>
            <person name="Grigoriev I.V."/>
            <person name="Debuchy R."/>
            <person name="Gladieux P."/>
            <person name="Hiltunen Thoren M."/>
            <person name="Johannesson H."/>
        </authorList>
    </citation>
    <scope>NUCLEOTIDE SEQUENCE</scope>
    <source>
        <strain evidence="11">CBS 333.67</strain>
    </source>
</reference>
<dbReference type="InterPro" id="IPR020806">
    <property type="entry name" value="PKS_PP-bd"/>
</dbReference>
<dbReference type="SUPFAM" id="SSF47336">
    <property type="entry name" value="ACP-like"/>
    <property type="match status" value="1"/>
</dbReference>